<name>A0AAV9P4M5_9PEZI</name>
<comment type="caution">
    <text evidence="2">The sequence shown here is derived from an EMBL/GenBank/DDBJ whole genome shotgun (WGS) entry which is preliminary data.</text>
</comment>
<sequence length="254" mass="28498">MLYSYLLTAAYALNVLPTSGTFFDNFYIALTVLFLPANIWLARNTSIVVSSAPTDVDTMDTVFKHIILQTFVFFRLRENLSSRAKDIIRRRLGRISEYFRRVKDNQEYTQTPKDLLQACRVASGEDRVAIALLLIPALLAALCIATGHALNHNNPGSGSLVIPYDMAFLVIQHLCAVVWAPRQLYNVEVMRELDRRISEEERDATGKDWRLQCADVAWTSMAGENNSLAALGSLLKLSHAWSDSEGEADGEEVR</sequence>
<feature type="transmembrane region" description="Helical" evidence="1">
    <location>
        <begin position="162"/>
        <end position="181"/>
    </location>
</feature>
<reference evidence="2 3" key="1">
    <citation type="submission" date="2023-08" db="EMBL/GenBank/DDBJ databases">
        <title>Black Yeasts Isolated from many extreme environments.</title>
        <authorList>
            <person name="Coleine C."/>
            <person name="Stajich J.E."/>
            <person name="Selbmann L."/>
        </authorList>
    </citation>
    <scope>NUCLEOTIDE SEQUENCE [LARGE SCALE GENOMIC DNA]</scope>
    <source>
        <strain evidence="2 3">CCFEE 5935</strain>
    </source>
</reference>
<dbReference type="Proteomes" id="UP001337655">
    <property type="component" value="Unassembled WGS sequence"/>
</dbReference>
<evidence type="ECO:0000313" key="3">
    <source>
        <dbReference type="Proteomes" id="UP001337655"/>
    </source>
</evidence>
<keyword evidence="3" id="KW-1185">Reference proteome</keyword>
<evidence type="ECO:0000256" key="1">
    <source>
        <dbReference type="SAM" id="Phobius"/>
    </source>
</evidence>
<feature type="transmembrane region" description="Helical" evidence="1">
    <location>
        <begin position="128"/>
        <end position="150"/>
    </location>
</feature>
<keyword evidence="1" id="KW-1133">Transmembrane helix</keyword>
<evidence type="ECO:0000313" key="2">
    <source>
        <dbReference type="EMBL" id="KAK5166098.1"/>
    </source>
</evidence>
<accession>A0AAV9P4M5</accession>
<keyword evidence="1" id="KW-0812">Transmembrane</keyword>
<gene>
    <name evidence="2" type="ORF">LTR77_008359</name>
</gene>
<feature type="transmembrane region" description="Helical" evidence="1">
    <location>
        <begin position="20"/>
        <end position="41"/>
    </location>
</feature>
<proteinExistence type="predicted"/>
<organism evidence="2 3">
    <name type="scientific">Saxophila tyrrhenica</name>
    <dbReference type="NCBI Taxonomy" id="1690608"/>
    <lineage>
        <taxon>Eukaryota</taxon>
        <taxon>Fungi</taxon>
        <taxon>Dikarya</taxon>
        <taxon>Ascomycota</taxon>
        <taxon>Pezizomycotina</taxon>
        <taxon>Dothideomycetes</taxon>
        <taxon>Dothideomycetidae</taxon>
        <taxon>Mycosphaerellales</taxon>
        <taxon>Extremaceae</taxon>
        <taxon>Saxophila</taxon>
    </lineage>
</organism>
<dbReference type="AlphaFoldDB" id="A0AAV9P4M5"/>
<protein>
    <submittedName>
        <fullName evidence="2">Uncharacterized protein</fullName>
    </submittedName>
</protein>
<dbReference type="EMBL" id="JAVRRT010000014">
    <property type="protein sequence ID" value="KAK5166098.1"/>
    <property type="molecule type" value="Genomic_DNA"/>
</dbReference>
<dbReference type="GeneID" id="89929692"/>
<keyword evidence="1" id="KW-0472">Membrane</keyword>
<dbReference type="RefSeq" id="XP_064656051.1">
    <property type="nucleotide sequence ID" value="XM_064805591.1"/>
</dbReference>